<dbReference type="Gene3D" id="3.40.630.30">
    <property type="match status" value="1"/>
</dbReference>
<dbReference type="GO" id="GO:0016747">
    <property type="term" value="F:acyltransferase activity, transferring groups other than amino-acyl groups"/>
    <property type="evidence" value="ECO:0007669"/>
    <property type="project" value="InterPro"/>
</dbReference>
<evidence type="ECO:0000259" key="1">
    <source>
        <dbReference type="PROSITE" id="PS51186"/>
    </source>
</evidence>
<evidence type="ECO:0000313" key="3">
    <source>
        <dbReference type="Proteomes" id="UP000516160"/>
    </source>
</evidence>
<dbReference type="CDD" id="cd04301">
    <property type="entry name" value="NAT_SF"/>
    <property type="match status" value="1"/>
</dbReference>
<accession>A0A7G9W4Z3</accession>
<dbReference type="EMBL" id="CP058559">
    <property type="protein sequence ID" value="QNO13755.1"/>
    <property type="molecule type" value="Genomic_DNA"/>
</dbReference>
<evidence type="ECO:0000313" key="2">
    <source>
        <dbReference type="EMBL" id="QNO13755.1"/>
    </source>
</evidence>
<dbReference type="SUPFAM" id="SSF55729">
    <property type="entry name" value="Acyl-CoA N-acyltransferases (Nat)"/>
    <property type="match status" value="1"/>
</dbReference>
<keyword evidence="2" id="KW-0808">Transferase</keyword>
<organism evidence="2 3">
    <name type="scientific">Alkalicella caledoniensis</name>
    <dbReference type="NCBI Taxonomy" id="2731377"/>
    <lineage>
        <taxon>Bacteria</taxon>
        <taxon>Bacillati</taxon>
        <taxon>Bacillota</taxon>
        <taxon>Clostridia</taxon>
        <taxon>Eubacteriales</taxon>
        <taxon>Proteinivoracaceae</taxon>
        <taxon>Alkalicella</taxon>
    </lineage>
</organism>
<dbReference type="Pfam" id="PF13420">
    <property type="entry name" value="Acetyltransf_4"/>
    <property type="match status" value="1"/>
</dbReference>
<reference evidence="2 3" key="1">
    <citation type="submission" date="2020-07" db="EMBL/GenBank/DDBJ databases">
        <title>Alkalicella. sp. LB2 genome.</title>
        <authorList>
            <person name="Postec A."/>
            <person name="Quemeneur M."/>
        </authorList>
    </citation>
    <scope>NUCLEOTIDE SEQUENCE [LARGE SCALE GENOMIC DNA]</scope>
    <source>
        <strain evidence="2 3">LB2</strain>
    </source>
</reference>
<dbReference type="KEGG" id="acae:HYG86_02755"/>
<protein>
    <submittedName>
        <fullName evidence="2">GNAT family N-acetyltransferase</fullName>
    </submittedName>
</protein>
<dbReference type="PROSITE" id="PS51186">
    <property type="entry name" value="GNAT"/>
    <property type="match status" value="1"/>
</dbReference>
<gene>
    <name evidence="2" type="ORF">HYG86_02755</name>
</gene>
<dbReference type="InterPro" id="IPR000182">
    <property type="entry name" value="GNAT_dom"/>
</dbReference>
<dbReference type="InterPro" id="IPR016181">
    <property type="entry name" value="Acyl_CoA_acyltransferase"/>
</dbReference>
<name>A0A7G9W4Z3_ALKCA</name>
<proteinExistence type="predicted"/>
<dbReference type="RefSeq" id="WP_213167420.1">
    <property type="nucleotide sequence ID" value="NZ_CP058559.1"/>
</dbReference>
<dbReference type="Proteomes" id="UP000516160">
    <property type="component" value="Chromosome"/>
</dbReference>
<keyword evidence="3" id="KW-1185">Reference proteome</keyword>
<feature type="domain" description="N-acetyltransferase" evidence="1">
    <location>
        <begin position="3"/>
        <end position="162"/>
    </location>
</feature>
<dbReference type="AlphaFoldDB" id="A0A7G9W4Z3"/>
<sequence>MDLTFSKITTDHMGPIMDLVAELKEEQAGVSFIRVNSQEDLIEWLEDPKVYVYGSFIDNKLVGIFKATQGEKGKEHSCHIASALTKACRGKGVGKKLLNYSLEQLQLEGIWMVRAYVYSNNTSSFTTLLSAGFQWSGTVHKHHWDDKLGKYIDDLIFHKELPH</sequence>